<evidence type="ECO:0000313" key="2">
    <source>
        <dbReference type="EMBL" id="CAF0722537.1"/>
    </source>
</evidence>
<dbReference type="Proteomes" id="UP000663879">
    <property type="component" value="Unassembled WGS sequence"/>
</dbReference>
<feature type="coiled-coil region" evidence="1">
    <location>
        <begin position="351"/>
        <end position="689"/>
    </location>
</feature>
<gene>
    <name evidence="2" type="ORF">OXX778_LOCUS2268</name>
</gene>
<protein>
    <submittedName>
        <fullName evidence="2">Uncharacterized protein</fullName>
    </submittedName>
</protein>
<dbReference type="Gene3D" id="1.10.287.1490">
    <property type="match status" value="1"/>
</dbReference>
<sequence>MMKIDENSVIENILAEFEKSNNQINETIRLQNELSRSENELMALQIRFVHKNKENEDLKIQLEAKNKLINERSLDVDCTTERYQSLEFHYNELLEKHKLCLECMEKQKFEMDSLEERLRILGEENKRLLNDKTELKELFSEQVNDLEINLKKLFEDNDKYVETIEELKTNSHLLQSELECARHENSKIKESEESIKKNFELLKEQYDRNMGVQCIKLDVNGEKINELQIDLSRANSKLDEAVLQLNEAKHNHLNEVKKNESLLKELEGKDLKYEELKNSYENVLYQIQSLNKINLKQKNEFETELIGLRDKSDLNWRNLENESHELKKQKKYYETILKNQILSYNNQQKLLEELVELYKKQTLDMKALKLKCLEFAQNFTQFKKKYKEIKNENAKSESQIKVLQEKCFDLESKYSEKCEHLNDLERENYVNRNSLESVMNDLNNLSNVISKKNEEIIIKNQTIDRLESIINQLNNEINKRKAEITERIAQIETLDKHLKEEKNVLDLKMSHLEANLKSKSKQLHQRIDQIKELSDVVNTLKEEKDQAEYKIQQIENMNKCQKLEIESKLSIIKQLELRIKDTKNELAELKSELTRKKEEEESKEIIKEVAKDVKETQTDEIKVEPLTLKEDKLDVLDDLNQNEDKLEIDELKLNIKIKDNLIESINDSLVLKEAEIARLKTRIAIMERKDIISELNVENKSKE</sequence>
<reference evidence="2" key="1">
    <citation type="submission" date="2021-02" db="EMBL/GenBank/DDBJ databases">
        <authorList>
            <person name="Nowell W R."/>
        </authorList>
    </citation>
    <scope>NUCLEOTIDE SEQUENCE</scope>
    <source>
        <strain evidence="2">Ploen Becks lab</strain>
    </source>
</reference>
<dbReference type="AlphaFoldDB" id="A0A813MQ00"/>
<feature type="coiled-coil region" evidence="1">
    <location>
        <begin position="104"/>
        <end position="184"/>
    </location>
</feature>
<name>A0A813MQ00_9BILA</name>
<comment type="caution">
    <text evidence="2">The sequence shown here is derived from an EMBL/GenBank/DDBJ whole genome shotgun (WGS) entry which is preliminary data.</text>
</comment>
<proteinExistence type="predicted"/>
<evidence type="ECO:0000313" key="3">
    <source>
        <dbReference type="Proteomes" id="UP000663879"/>
    </source>
</evidence>
<evidence type="ECO:0000256" key="1">
    <source>
        <dbReference type="SAM" id="Coils"/>
    </source>
</evidence>
<keyword evidence="1" id="KW-0175">Coiled coil</keyword>
<accession>A0A813MQ00</accession>
<dbReference type="EMBL" id="CAJNOC010000172">
    <property type="protein sequence ID" value="CAF0722537.1"/>
    <property type="molecule type" value="Genomic_DNA"/>
</dbReference>
<feature type="coiled-coil region" evidence="1">
    <location>
        <begin position="224"/>
        <end position="293"/>
    </location>
</feature>
<dbReference type="OrthoDB" id="10492213at2759"/>
<keyword evidence="3" id="KW-1185">Reference proteome</keyword>
<organism evidence="2 3">
    <name type="scientific">Brachionus calyciflorus</name>
    <dbReference type="NCBI Taxonomy" id="104777"/>
    <lineage>
        <taxon>Eukaryota</taxon>
        <taxon>Metazoa</taxon>
        <taxon>Spiralia</taxon>
        <taxon>Gnathifera</taxon>
        <taxon>Rotifera</taxon>
        <taxon>Eurotatoria</taxon>
        <taxon>Monogononta</taxon>
        <taxon>Pseudotrocha</taxon>
        <taxon>Ploima</taxon>
        <taxon>Brachionidae</taxon>
        <taxon>Brachionus</taxon>
    </lineage>
</organism>